<organism evidence="1 2">
    <name type="scientific">Aegilops tauschii subsp. strangulata</name>
    <name type="common">Goatgrass</name>
    <dbReference type="NCBI Taxonomy" id="200361"/>
    <lineage>
        <taxon>Eukaryota</taxon>
        <taxon>Viridiplantae</taxon>
        <taxon>Streptophyta</taxon>
        <taxon>Embryophyta</taxon>
        <taxon>Tracheophyta</taxon>
        <taxon>Spermatophyta</taxon>
        <taxon>Magnoliopsida</taxon>
        <taxon>Liliopsida</taxon>
        <taxon>Poales</taxon>
        <taxon>Poaceae</taxon>
        <taxon>BOP clade</taxon>
        <taxon>Pooideae</taxon>
        <taxon>Triticodae</taxon>
        <taxon>Triticeae</taxon>
        <taxon>Triticinae</taxon>
        <taxon>Aegilops</taxon>
    </lineage>
</organism>
<reference evidence="2" key="2">
    <citation type="journal article" date="2017" name="Nat. Plants">
        <title>The Aegilops tauschii genome reveals multiple impacts of transposons.</title>
        <authorList>
            <person name="Zhao G."/>
            <person name="Zou C."/>
            <person name="Li K."/>
            <person name="Wang K."/>
            <person name="Li T."/>
            <person name="Gao L."/>
            <person name="Zhang X."/>
            <person name="Wang H."/>
            <person name="Yang Z."/>
            <person name="Liu X."/>
            <person name="Jiang W."/>
            <person name="Mao L."/>
            <person name="Kong X."/>
            <person name="Jiao Y."/>
            <person name="Jia J."/>
        </authorList>
    </citation>
    <scope>NUCLEOTIDE SEQUENCE [LARGE SCALE GENOMIC DNA]</scope>
    <source>
        <strain evidence="2">cv. AL8/78</strain>
    </source>
</reference>
<evidence type="ECO:0000313" key="2">
    <source>
        <dbReference type="Proteomes" id="UP000015105"/>
    </source>
</evidence>
<reference evidence="1" key="5">
    <citation type="journal article" date="2021" name="G3 (Bethesda)">
        <title>Aegilops tauschii genome assembly Aet v5.0 features greater sequence contiguity and improved annotation.</title>
        <authorList>
            <person name="Wang L."/>
            <person name="Zhu T."/>
            <person name="Rodriguez J.C."/>
            <person name="Deal K.R."/>
            <person name="Dubcovsky J."/>
            <person name="McGuire P.E."/>
            <person name="Lux T."/>
            <person name="Spannagl M."/>
            <person name="Mayer K.F.X."/>
            <person name="Baldrich P."/>
            <person name="Meyers B.C."/>
            <person name="Huo N."/>
            <person name="Gu Y.Q."/>
            <person name="Zhou H."/>
            <person name="Devos K.M."/>
            <person name="Bennetzen J.L."/>
            <person name="Unver T."/>
            <person name="Budak H."/>
            <person name="Gulick P.J."/>
            <person name="Galiba G."/>
            <person name="Kalapos B."/>
            <person name="Nelson D.R."/>
            <person name="Li P."/>
            <person name="You F.M."/>
            <person name="Luo M.C."/>
            <person name="Dvorak J."/>
        </authorList>
    </citation>
    <scope>NUCLEOTIDE SEQUENCE [LARGE SCALE GENOMIC DNA]</scope>
    <source>
        <strain evidence="1">cv. AL8/78</strain>
    </source>
</reference>
<keyword evidence="2" id="KW-1185">Reference proteome</keyword>
<name>A0A453S7B2_AEGTS</name>
<dbReference type="Gramene" id="AET7Gv20839000.7">
    <property type="protein sequence ID" value="AET7Gv20839000.7"/>
    <property type="gene ID" value="AET7Gv20839000"/>
</dbReference>
<sequence length="134" mass="14480">SEKTVIRTSSQAPAPAARASRRRLLPVGALASPWFLGAARSTPLSLARSLACLPPRRPSRPRVRPRPHRCCGLLVRPRPGPRLVVTGVALRRSPPCLSSRAFLLSPALNRFCMLPNTHVVHLLPSPSPSAAPLR</sequence>
<reference evidence="1" key="3">
    <citation type="journal article" date="2017" name="Nature">
        <title>Genome sequence of the progenitor of the wheat D genome Aegilops tauschii.</title>
        <authorList>
            <person name="Luo M.C."/>
            <person name="Gu Y.Q."/>
            <person name="Puiu D."/>
            <person name="Wang H."/>
            <person name="Twardziok S.O."/>
            <person name="Deal K.R."/>
            <person name="Huo N."/>
            <person name="Zhu T."/>
            <person name="Wang L."/>
            <person name="Wang Y."/>
            <person name="McGuire P.E."/>
            <person name="Liu S."/>
            <person name="Long H."/>
            <person name="Ramasamy R.K."/>
            <person name="Rodriguez J.C."/>
            <person name="Van S.L."/>
            <person name="Yuan L."/>
            <person name="Wang Z."/>
            <person name="Xia Z."/>
            <person name="Xiao L."/>
            <person name="Anderson O.D."/>
            <person name="Ouyang S."/>
            <person name="Liang Y."/>
            <person name="Zimin A.V."/>
            <person name="Pertea G."/>
            <person name="Qi P."/>
            <person name="Bennetzen J.L."/>
            <person name="Dai X."/>
            <person name="Dawson M.W."/>
            <person name="Muller H.G."/>
            <person name="Kugler K."/>
            <person name="Rivarola-Duarte L."/>
            <person name="Spannagl M."/>
            <person name="Mayer K.F.X."/>
            <person name="Lu F.H."/>
            <person name="Bevan M.W."/>
            <person name="Leroy P."/>
            <person name="Li P."/>
            <person name="You F.M."/>
            <person name="Sun Q."/>
            <person name="Liu Z."/>
            <person name="Lyons E."/>
            <person name="Wicker T."/>
            <person name="Salzberg S.L."/>
            <person name="Devos K.M."/>
            <person name="Dvorak J."/>
        </authorList>
    </citation>
    <scope>NUCLEOTIDE SEQUENCE [LARGE SCALE GENOMIC DNA]</scope>
    <source>
        <strain evidence="1">cv. AL8/78</strain>
    </source>
</reference>
<protein>
    <submittedName>
        <fullName evidence="1">Uncharacterized protein</fullName>
    </submittedName>
</protein>
<evidence type="ECO:0000313" key="1">
    <source>
        <dbReference type="EnsemblPlants" id="AET7Gv20839000.7"/>
    </source>
</evidence>
<dbReference type="EnsemblPlants" id="AET7Gv20839000.7">
    <property type="protein sequence ID" value="AET7Gv20839000.7"/>
    <property type="gene ID" value="AET7Gv20839000"/>
</dbReference>
<reference evidence="1" key="4">
    <citation type="submission" date="2019-03" db="UniProtKB">
        <authorList>
            <consortium name="EnsemblPlants"/>
        </authorList>
    </citation>
    <scope>IDENTIFICATION</scope>
</reference>
<dbReference type="Proteomes" id="UP000015105">
    <property type="component" value="Chromosome 7D"/>
</dbReference>
<proteinExistence type="predicted"/>
<reference evidence="2" key="1">
    <citation type="journal article" date="2014" name="Science">
        <title>Ancient hybridizations among the ancestral genomes of bread wheat.</title>
        <authorList>
            <consortium name="International Wheat Genome Sequencing Consortium,"/>
            <person name="Marcussen T."/>
            <person name="Sandve S.R."/>
            <person name="Heier L."/>
            <person name="Spannagl M."/>
            <person name="Pfeifer M."/>
            <person name="Jakobsen K.S."/>
            <person name="Wulff B.B."/>
            <person name="Steuernagel B."/>
            <person name="Mayer K.F."/>
            <person name="Olsen O.A."/>
        </authorList>
    </citation>
    <scope>NUCLEOTIDE SEQUENCE [LARGE SCALE GENOMIC DNA]</scope>
    <source>
        <strain evidence="2">cv. AL8/78</strain>
    </source>
</reference>
<dbReference type="AlphaFoldDB" id="A0A453S7B2"/>
<accession>A0A453S7B2</accession>